<feature type="domain" description="Mannitol dehydrogenase N-terminal" evidence="7">
    <location>
        <begin position="19"/>
        <end position="265"/>
    </location>
</feature>
<dbReference type="PANTHER" id="PTHR43362">
    <property type="entry name" value="MANNITOL DEHYDROGENASE DSF1-RELATED"/>
    <property type="match status" value="1"/>
</dbReference>
<dbReference type="Gene3D" id="3.40.50.720">
    <property type="entry name" value="NAD(P)-binding Rossmann-like Domain"/>
    <property type="match status" value="1"/>
</dbReference>
<dbReference type="AlphaFoldDB" id="A0A2T0LYX9"/>
<evidence type="ECO:0000256" key="3">
    <source>
        <dbReference type="ARBA" id="ARBA00016219"/>
    </source>
</evidence>
<dbReference type="EMBL" id="PVNH01000003">
    <property type="protein sequence ID" value="PRX49335.1"/>
    <property type="molecule type" value="Genomic_DNA"/>
</dbReference>
<evidence type="ECO:0000313" key="10">
    <source>
        <dbReference type="Proteomes" id="UP000238362"/>
    </source>
</evidence>
<dbReference type="InterPro" id="IPR013131">
    <property type="entry name" value="Mannitol_DH_N"/>
</dbReference>
<dbReference type="InterPro" id="IPR000669">
    <property type="entry name" value="Mannitol_DH"/>
</dbReference>
<evidence type="ECO:0000256" key="5">
    <source>
        <dbReference type="ARBA" id="ARBA00023027"/>
    </source>
</evidence>
<sequence>MTRLSRAALPGVPAASRTGIVHLGLGAFHRAHQAVYTEDAGPGEWGICGVTQRSATVVDQLRPQDGLFTVLERGRDSVRCRVVGSLREVLFAGAEPGLLSARLADEHVRVISLTVTEKGYRRAASGRLDLADPLVRQDLAGGTAPVTAVGRLVRGLQARCASSGAPVTVLCCDNLTGNGAALRDLVADFCAALPTAEGDPLATWIAGHVRFPGTMVDRIVPATTDADRAEVAARLGVSDEAVVVAEPFRQWVIEDDFAADRPAWETAGALLVTDVAPYEAMKLRLLNGTHSLLAYLGALAGHATIADAVADPEIARAAEGLQHRDAVPSLAVPSGVDAGAYCAEVLGRFANPALRHRTTQVAMDGSQKLPHRLLGTIRDRLAAGETPYWAARGVAAWMVYVAAGRDRFGRPLPLDDPLAGRLRAAAGDARNAAGVVRGLLAVPEVFGTDLPEHHALCALLEEHTEELLALVSGKRCENDVSHSPGG</sequence>
<evidence type="ECO:0000259" key="7">
    <source>
        <dbReference type="Pfam" id="PF01232"/>
    </source>
</evidence>
<protein>
    <recommendedName>
        <fullName evidence="3">Mannitol-1-phosphate 5-dehydrogenase</fullName>
        <ecNumber evidence="2">1.1.1.17</ecNumber>
    </recommendedName>
</protein>
<keyword evidence="10" id="KW-1185">Reference proteome</keyword>
<dbReference type="Gene3D" id="1.10.1040.10">
    <property type="entry name" value="N-(1-d-carboxylethyl)-l-norvaline Dehydrogenase, domain 2"/>
    <property type="match status" value="1"/>
</dbReference>
<evidence type="ECO:0000259" key="8">
    <source>
        <dbReference type="Pfam" id="PF08125"/>
    </source>
</evidence>
<evidence type="ECO:0000256" key="2">
    <source>
        <dbReference type="ARBA" id="ARBA00012939"/>
    </source>
</evidence>
<dbReference type="InterPro" id="IPR008927">
    <property type="entry name" value="6-PGluconate_DH-like_C_sf"/>
</dbReference>
<dbReference type="EC" id="1.1.1.17" evidence="2"/>
<dbReference type="Proteomes" id="UP000238362">
    <property type="component" value="Unassembled WGS sequence"/>
</dbReference>
<dbReference type="Pfam" id="PF01232">
    <property type="entry name" value="Mannitol_dh"/>
    <property type="match status" value="1"/>
</dbReference>
<comment type="catalytic activity">
    <reaction evidence="6">
        <text>D-mannitol 1-phosphate + NAD(+) = beta-D-fructose 6-phosphate + NADH + H(+)</text>
        <dbReference type="Rhea" id="RHEA:19661"/>
        <dbReference type="ChEBI" id="CHEBI:15378"/>
        <dbReference type="ChEBI" id="CHEBI:57540"/>
        <dbReference type="ChEBI" id="CHEBI:57634"/>
        <dbReference type="ChEBI" id="CHEBI:57945"/>
        <dbReference type="ChEBI" id="CHEBI:61381"/>
        <dbReference type="EC" id="1.1.1.17"/>
    </reaction>
</comment>
<proteinExistence type="inferred from homology"/>
<dbReference type="Pfam" id="PF08125">
    <property type="entry name" value="Mannitol_dh_C"/>
    <property type="match status" value="1"/>
</dbReference>
<evidence type="ECO:0000313" key="9">
    <source>
        <dbReference type="EMBL" id="PRX49335.1"/>
    </source>
</evidence>
<organism evidence="9 10">
    <name type="scientific">Prauserella shujinwangii</name>
    <dbReference type="NCBI Taxonomy" id="1453103"/>
    <lineage>
        <taxon>Bacteria</taxon>
        <taxon>Bacillati</taxon>
        <taxon>Actinomycetota</taxon>
        <taxon>Actinomycetes</taxon>
        <taxon>Pseudonocardiales</taxon>
        <taxon>Pseudonocardiaceae</taxon>
        <taxon>Prauserella</taxon>
    </lineage>
</organism>
<keyword evidence="4" id="KW-0560">Oxidoreductase</keyword>
<dbReference type="InterPro" id="IPR023027">
    <property type="entry name" value="Mannitol_DH_CS"/>
</dbReference>
<gene>
    <name evidence="9" type="ORF">B0I33_103370</name>
</gene>
<evidence type="ECO:0000256" key="4">
    <source>
        <dbReference type="ARBA" id="ARBA00023002"/>
    </source>
</evidence>
<reference evidence="9 10" key="1">
    <citation type="submission" date="2018-03" db="EMBL/GenBank/DDBJ databases">
        <title>Genomic Encyclopedia of Type Strains, Phase III (KMG-III): the genomes of soil and plant-associated and newly described type strains.</title>
        <authorList>
            <person name="Whitman W."/>
        </authorList>
    </citation>
    <scope>NUCLEOTIDE SEQUENCE [LARGE SCALE GENOMIC DNA]</scope>
    <source>
        <strain evidence="9 10">CGMCC 4.7125</strain>
    </source>
</reference>
<accession>A0A2T0LYX9</accession>
<dbReference type="SUPFAM" id="SSF51735">
    <property type="entry name" value="NAD(P)-binding Rossmann-fold domains"/>
    <property type="match status" value="1"/>
</dbReference>
<dbReference type="SUPFAM" id="SSF48179">
    <property type="entry name" value="6-phosphogluconate dehydrogenase C-terminal domain-like"/>
    <property type="match status" value="1"/>
</dbReference>
<dbReference type="RefSeq" id="WP_219927156.1">
    <property type="nucleotide sequence ID" value="NZ_PVNH01000003.1"/>
</dbReference>
<dbReference type="GO" id="GO:0008926">
    <property type="term" value="F:mannitol-1-phosphate 5-dehydrogenase activity"/>
    <property type="evidence" value="ECO:0007669"/>
    <property type="project" value="UniProtKB-EC"/>
</dbReference>
<dbReference type="PRINTS" id="PR00084">
    <property type="entry name" value="MTLDHDRGNASE"/>
</dbReference>
<dbReference type="GO" id="GO:0019594">
    <property type="term" value="P:mannitol metabolic process"/>
    <property type="evidence" value="ECO:0007669"/>
    <property type="project" value="InterPro"/>
</dbReference>
<dbReference type="InterPro" id="IPR013328">
    <property type="entry name" value="6PGD_dom2"/>
</dbReference>
<evidence type="ECO:0000256" key="1">
    <source>
        <dbReference type="ARBA" id="ARBA00006541"/>
    </source>
</evidence>
<dbReference type="PANTHER" id="PTHR43362:SF1">
    <property type="entry name" value="MANNITOL DEHYDROGENASE 2-RELATED"/>
    <property type="match status" value="1"/>
</dbReference>
<evidence type="ECO:0000256" key="6">
    <source>
        <dbReference type="ARBA" id="ARBA00048615"/>
    </source>
</evidence>
<dbReference type="InterPro" id="IPR013118">
    <property type="entry name" value="Mannitol_DH_C"/>
</dbReference>
<comment type="similarity">
    <text evidence="1">Belongs to the mannitol dehydrogenase family.</text>
</comment>
<dbReference type="PROSITE" id="PS00974">
    <property type="entry name" value="MANNITOL_DHGENASE"/>
    <property type="match status" value="1"/>
</dbReference>
<name>A0A2T0LYX9_9PSEU</name>
<dbReference type="InterPro" id="IPR050988">
    <property type="entry name" value="Mannitol_DH/Oxidoreductase"/>
</dbReference>
<comment type="caution">
    <text evidence="9">The sequence shown here is derived from an EMBL/GenBank/DDBJ whole genome shotgun (WGS) entry which is preliminary data.</text>
</comment>
<keyword evidence="5" id="KW-0520">NAD</keyword>
<feature type="domain" description="Mannitol dehydrogenase C-terminal" evidence="8">
    <location>
        <begin position="274"/>
        <end position="467"/>
    </location>
</feature>
<dbReference type="InterPro" id="IPR036291">
    <property type="entry name" value="NAD(P)-bd_dom_sf"/>
</dbReference>